<keyword evidence="3" id="KW-1185">Reference proteome</keyword>
<comment type="caution">
    <text evidence="2">The sequence shown here is derived from an EMBL/GenBank/DDBJ whole genome shotgun (WGS) entry which is preliminary data.</text>
</comment>
<sequence>MSTPRIAKHYTRLLSLWPKDPLRPNLPFTSALEHRIKQFEQNPVTASTSIPSSTSPSAKSSSPASKTSTSKSTKAATTPKAPTPIQSPAQSELLNVNALYSLVENRYSKRYPTSPGLLRPTSNPEYYETLMAEIERAPNKSWLKAVWDEWRMKVRWQ</sequence>
<dbReference type="PANTHER" id="PTHR28250:SF1">
    <property type="entry name" value="CYTOCHROME B PRE-MRNA-PROCESSING PROTEIN 6"/>
    <property type="match status" value="1"/>
</dbReference>
<dbReference type="GO" id="GO:0034551">
    <property type="term" value="P:mitochondrial respiratory chain complex III assembly"/>
    <property type="evidence" value="ECO:0007669"/>
    <property type="project" value="TreeGrafter"/>
</dbReference>
<evidence type="ECO:0008006" key="4">
    <source>
        <dbReference type="Google" id="ProtNLM"/>
    </source>
</evidence>
<dbReference type="GO" id="GO:0043022">
    <property type="term" value="F:ribosome binding"/>
    <property type="evidence" value="ECO:0007669"/>
    <property type="project" value="InterPro"/>
</dbReference>
<name>A0A9P4JML2_9PLEO</name>
<evidence type="ECO:0000256" key="1">
    <source>
        <dbReference type="SAM" id="MobiDB-lite"/>
    </source>
</evidence>
<organism evidence="2 3">
    <name type="scientific">Delitschia confertaspora ATCC 74209</name>
    <dbReference type="NCBI Taxonomy" id="1513339"/>
    <lineage>
        <taxon>Eukaryota</taxon>
        <taxon>Fungi</taxon>
        <taxon>Dikarya</taxon>
        <taxon>Ascomycota</taxon>
        <taxon>Pezizomycotina</taxon>
        <taxon>Dothideomycetes</taxon>
        <taxon>Pleosporomycetidae</taxon>
        <taxon>Pleosporales</taxon>
        <taxon>Delitschiaceae</taxon>
        <taxon>Delitschia</taxon>
    </lineage>
</organism>
<dbReference type="Proteomes" id="UP000799536">
    <property type="component" value="Unassembled WGS sequence"/>
</dbReference>
<dbReference type="EMBL" id="ML993996">
    <property type="protein sequence ID" value="KAF2200981.1"/>
    <property type="molecule type" value="Genomic_DNA"/>
</dbReference>
<reference evidence="2" key="1">
    <citation type="journal article" date="2020" name="Stud. Mycol.">
        <title>101 Dothideomycetes genomes: a test case for predicting lifestyles and emergence of pathogens.</title>
        <authorList>
            <person name="Haridas S."/>
            <person name="Albert R."/>
            <person name="Binder M."/>
            <person name="Bloem J."/>
            <person name="Labutti K."/>
            <person name="Salamov A."/>
            <person name="Andreopoulos B."/>
            <person name="Baker S."/>
            <person name="Barry K."/>
            <person name="Bills G."/>
            <person name="Bluhm B."/>
            <person name="Cannon C."/>
            <person name="Castanera R."/>
            <person name="Culley D."/>
            <person name="Daum C."/>
            <person name="Ezra D."/>
            <person name="Gonzalez J."/>
            <person name="Henrissat B."/>
            <person name="Kuo A."/>
            <person name="Liang C."/>
            <person name="Lipzen A."/>
            <person name="Lutzoni F."/>
            <person name="Magnuson J."/>
            <person name="Mondo S."/>
            <person name="Nolan M."/>
            <person name="Ohm R."/>
            <person name="Pangilinan J."/>
            <person name="Park H.-J."/>
            <person name="Ramirez L."/>
            <person name="Alfaro M."/>
            <person name="Sun H."/>
            <person name="Tritt A."/>
            <person name="Yoshinaga Y."/>
            <person name="Zwiers L.-H."/>
            <person name="Turgeon B."/>
            <person name="Goodwin S."/>
            <person name="Spatafora J."/>
            <person name="Crous P."/>
            <person name="Grigoriev I."/>
        </authorList>
    </citation>
    <scope>NUCLEOTIDE SEQUENCE</scope>
    <source>
        <strain evidence="2">ATCC 74209</strain>
    </source>
</reference>
<accession>A0A9P4JML2</accession>
<dbReference type="PANTHER" id="PTHR28250">
    <property type="entry name" value="CYTOCHROME B PRE-MRNA-PROCESSING PROTEIN 6"/>
    <property type="match status" value="1"/>
</dbReference>
<proteinExistence type="predicted"/>
<dbReference type="Pfam" id="PF20180">
    <property type="entry name" value="UQCC2_CBP6"/>
    <property type="match status" value="1"/>
</dbReference>
<dbReference type="InterPro" id="IPR037653">
    <property type="entry name" value="Cbp6"/>
</dbReference>
<evidence type="ECO:0000313" key="3">
    <source>
        <dbReference type="Proteomes" id="UP000799536"/>
    </source>
</evidence>
<feature type="compositionally biased region" description="Low complexity" evidence="1">
    <location>
        <begin position="45"/>
        <end position="84"/>
    </location>
</feature>
<dbReference type="GO" id="GO:0061671">
    <property type="term" value="C:Cbp3p-Cbp6 complex"/>
    <property type="evidence" value="ECO:0007669"/>
    <property type="project" value="InterPro"/>
</dbReference>
<evidence type="ECO:0000313" key="2">
    <source>
        <dbReference type="EMBL" id="KAF2200981.1"/>
    </source>
</evidence>
<dbReference type="AlphaFoldDB" id="A0A9P4JML2"/>
<feature type="region of interest" description="Disordered" evidence="1">
    <location>
        <begin position="42"/>
        <end position="89"/>
    </location>
</feature>
<protein>
    <recommendedName>
        <fullName evidence="4">Ubiquinol-cytochrome-c reductase complex assembly factor 2</fullName>
    </recommendedName>
</protein>
<gene>
    <name evidence="2" type="ORF">GQ43DRAFT_463544</name>
</gene>
<dbReference type="OrthoDB" id="2107880at2759"/>